<sequence length="310" mass="35580">MCRLTSSAPVYMIVISLIICVNRRSNMYIELKENKVHGTKEFPFIDYHIYNIGHPYQLPVHWHDEFEVIYVEKGNFRAMIDGTEYESTGNDIFFVNPGELHFMGSTDGNADYHTFVFPLELISFQSSDDLETGFFGPLRNGTRKLSNTLSGQLDKIGLCEILRKLSVAYQGNDKQFQVRILLLLLFCSLTDDSMRKTSISSAGKSSLGKNLVSYLQQHYMGAVRLSDLATELHLSEKYISRYFKESFHLTISQYLEHLRLTQAKHLLKKTDLAITEVALQAGFSDVSYFVRRFHKVVGTSPLRYRKNPTD</sequence>
<evidence type="ECO:0000313" key="6">
    <source>
        <dbReference type="Proteomes" id="UP000224563"/>
    </source>
</evidence>
<dbReference type="PANTHER" id="PTHR43280:SF2">
    <property type="entry name" value="HTH-TYPE TRANSCRIPTIONAL REGULATOR EXSA"/>
    <property type="match status" value="1"/>
</dbReference>
<dbReference type="AlphaFoldDB" id="A0A2G3E335"/>
<dbReference type="InterPro" id="IPR018060">
    <property type="entry name" value="HTH_AraC"/>
</dbReference>
<dbReference type="InterPro" id="IPR014710">
    <property type="entry name" value="RmlC-like_jellyroll"/>
</dbReference>
<dbReference type="EMBL" id="PDYG01000032">
    <property type="protein sequence ID" value="PHU37659.1"/>
    <property type="molecule type" value="Genomic_DNA"/>
</dbReference>
<dbReference type="SUPFAM" id="SSF51215">
    <property type="entry name" value="Regulatory protein AraC"/>
    <property type="match status" value="1"/>
</dbReference>
<dbReference type="PRINTS" id="PR00032">
    <property type="entry name" value="HTHARAC"/>
</dbReference>
<keyword evidence="6" id="KW-1185">Reference proteome</keyword>
<gene>
    <name evidence="5" type="ORF">CSX02_06555</name>
</gene>
<dbReference type="Pfam" id="PF02311">
    <property type="entry name" value="AraC_binding"/>
    <property type="match status" value="1"/>
</dbReference>
<evidence type="ECO:0000256" key="2">
    <source>
        <dbReference type="ARBA" id="ARBA00023125"/>
    </source>
</evidence>
<feature type="domain" description="HTH araC/xylS-type" evidence="4">
    <location>
        <begin position="209"/>
        <end position="307"/>
    </location>
</feature>
<reference evidence="5 6" key="1">
    <citation type="submission" date="2017-10" db="EMBL/GenBank/DDBJ databases">
        <title>Resolving the taxonomy of Roseburia spp., Eubacterium rectale and Agathobacter spp. through phylogenomic analysis.</title>
        <authorList>
            <person name="Sheridan P.O."/>
            <person name="Walker A.W."/>
            <person name="Duncan S.H."/>
            <person name="Scott K.P."/>
            <person name="Toole P.W.O."/>
            <person name="Luis P."/>
            <person name="Flint H.J."/>
        </authorList>
    </citation>
    <scope>NUCLEOTIDE SEQUENCE [LARGE SCALE GENOMIC DNA]</scope>
    <source>
        <strain evidence="5 6">JK623</strain>
    </source>
</reference>
<dbReference type="GO" id="GO:0043565">
    <property type="term" value="F:sequence-specific DNA binding"/>
    <property type="evidence" value="ECO:0007669"/>
    <property type="project" value="InterPro"/>
</dbReference>
<evidence type="ECO:0000313" key="5">
    <source>
        <dbReference type="EMBL" id="PHU37659.1"/>
    </source>
</evidence>
<evidence type="ECO:0000256" key="1">
    <source>
        <dbReference type="ARBA" id="ARBA00023015"/>
    </source>
</evidence>
<dbReference type="InterPro" id="IPR009057">
    <property type="entry name" value="Homeodomain-like_sf"/>
</dbReference>
<protein>
    <submittedName>
        <fullName evidence="5">AraC family transcriptional regulator</fullName>
    </submittedName>
</protein>
<dbReference type="Proteomes" id="UP000224563">
    <property type="component" value="Unassembled WGS sequence"/>
</dbReference>
<evidence type="ECO:0000256" key="3">
    <source>
        <dbReference type="ARBA" id="ARBA00023163"/>
    </source>
</evidence>
<dbReference type="Gene3D" id="1.10.10.60">
    <property type="entry name" value="Homeodomain-like"/>
    <property type="match status" value="2"/>
</dbReference>
<dbReference type="PROSITE" id="PS01124">
    <property type="entry name" value="HTH_ARAC_FAMILY_2"/>
    <property type="match status" value="1"/>
</dbReference>
<comment type="caution">
    <text evidence="5">The sequence shown here is derived from an EMBL/GenBank/DDBJ whole genome shotgun (WGS) entry which is preliminary data.</text>
</comment>
<reference evidence="5 6" key="2">
    <citation type="submission" date="2017-10" db="EMBL/GenBank/DDBJ databases">
        <authorList>
            <person name="Banno H."/>
            <person name="Chua N.-H."/>
        </authorList>
    </citation>
    <scope>NUCLEOTIDE SEQUENCE [LARGE SCALE GENOMIC DNA]</scope>
    <source>
        <strain evidence="5 6">JK623</strain>
    </source>
</reference>
<dbReference type="GO" id="GO:0003700">
    <property type="term" value="F:DNA-binding transcription factor activity"/>
    <property type="evidence" value="ECO:0007669"/>
    <property type="project" value="InterPro"/>
</dbReference>
<evidence type="ECO:0000259" key="4">
    <source>
        <dbReference type="PROSITE" id="PS01124"/>
    </source>
</evidence>
<dbReference type="InterPro" id="IPR037923">
    <property type="entry name" value="HTH-like"/>
</dbReference>
<dbReference type="PANTHER" id="PTHR43280">
    <property type="entry name" value="ARAC-FAMILY TRANSCRIPTIONAL REGULATOR"/>
    <property type="match status" value="1"/>
</dbReference>
<accession>A0A2G3E335</accession>
<keyword evidence="3" id="KW-0804">Transcription</keyword>
<dbReference type="SMART" id="SM00342">
    <property type="entry name" value="HTH_ARAC"/>
    <property type="match status" value="1"/>
</dbReference>
<dbReference type="SUPFAM" id="SSF46689">
    <property type="entry name" value="Homeodomain-like"/>
    <property type="match status" value="2"/>
</dbReference>
<dbReference type="Gene3D" id="2.60.120.10">
    <property type="entry name" value="Jelly Rolls"/>
    <property type="match status" value="1"/>
</dbReference>
<name>A0A2G3E335_9FIRM</name>
<dbReference type="Pfam" id="PF12833">
    <property type="entry name" value="HTH_18"/>
    <property type="match status" value="1"/>
</dbReference>
<keyword evidence="1" id="KW-0805">Transcription regulation</keyword>
<organism evidence="5 6">
    <name type="scientific">Agathobacter ruminis</name>
    <dbReference type="NCBI Taxonomy" id="1712665"/>
    <lineage>
        <taxon>Bacteria</taxon>
        <taxon>Bacillati</taxon>
        <taxon>Bacillota</taxon>
        <taxon>Clostridia</taxon>
        <taxon>Lachnospirales</taxon>
        <taxon>Lachnospiraceae</taxon>
        <taxon>Agathobacter</taxon>
    </lineage>
</organism>
<dbReference type="InterPro" id="IPR003313">
    <property type="entry name" value="AraC-bd"/>
</dbReference>
<proteinExistence type="predicted"/>
<dbReference type="InterPro" id="IPR020449">
    <property type="entry name" value="Tscrpt_reg_AraC-type_HTH"/>
</dbReference>
<keyword evidence="2" id="KW-0238">DNA-binding</keyword>